<dbReference type="EMBL" id="JBEYBF010000004">
    <property type="protein sequence ID" value="MEU1951790.1"/>
    <property type="molecule type" value="Genomic_DNA"/>
</dbReference>
<dbReference type="InterPro" id="IPR020904">
    <property type="entry name" value="Sc_DH/Rdtase_CS"/>
</dbReference>
<dbReference type="CDD" id="cd05233">
    <property type="entry name" value="SDR_c"/>
    <property type="match status" value="1"/>
</dbReference>
<dbReference type="NCBIfam" id="NF005559">
    <property type="entry name" value="PRK07231.1"/>
    <property type="match status" value="1"/>
</dbReference>
<comment type="similarity">
    <text evidence="1">Belongs to the short-chain dehydrogenases/reductases (SDR) family.</text>
</comment>
<dbReference type="PRINTS" id="PR00081">
    <property type="entry name" value="GDHRDH"/>
</dbReference>
<evidence type="ECO:0000313" key="2">
    <source>
        <dbReference type="EMBL" id="MEU1951790.1"/>
    </source>
</evidence>
<proteinExistence type="inferred from homology"/>
<dbReference type="PANTHER" id="PTHR42760">
    <property type="entry name" value="SHORT-CHAIN DEHYDROGENASES/REDUCTASES FAMILY MEMBER"/>
    <property type="match status" value="1"/>
</dbReference>
<comment type="caution">
    <text evidence="2">The sequence shown here is derived from an EMBL/GenBank/DDBJ whole genome shotgun (WGS) entry which is preliminary data.</text>
</comment>
<dbReference type="SUPFAM" id="SSF51735">
    <property type="entry name" value="NAD(P)-binding Rossmann-fold domains"/>
    <property type="match status" value="1"/>
</dbReference>
<dbReference type="GeneID" id="96242076"/>
<dbReference type="InterPro" id="IPR002347">
    <property type="entry name" value="SDR_fam"/>
</dbReference>
<name>A0ABV2WLM5_9NOCA</name>
<evidence type="ECO:0000313" key="3">
    <source>
        <dbReference type="Proteomes" id="UP001550628"/>
    </source>
</evidence>
<dbReference type="InterPro" id="IPR036291">
    <property type="entry name" value="NAD(P)-bd_dom_sf"/>
</dbReference>
<gene>
    <name evidence="2" type="ORF">ABZ510_07990</name>
</gene>
<dbReference type="PRINTS" id="PR00080">
    <property type="entry name" value="SDRFAMILY"/>
</dbReference>
<evidence type="ECO:0000256" key="1">
    <source>
        <dbReference type="ARBA" id="ARBA00006484"/>
    </source>
</evidence>
<accession>A0ABV2WLM5</accession>
<protein>
    <submittedName>
        <fullName evidence="2">SDR family NAD(P)-dependent oxidoreductase</fullName>
    </submittedName>
</protein>
<sequence>MTTTGRLAGKIALVTGAGSGLGRASALRFAAEGAAVAVADLDPAAADSVTAEITAAGGHALPVTVDVTSDADSRRMIAATLGEFGCLDIVFANAGINGAGNAADTTEEEWDRVVAINLKGVWLTSKYALPHLIERRTGSIINQASMGGLIGLPGIFPYAAAKGGVIAMTKQMAVTYGPDNVRVNAICPGTIPTPLVYRSRVERGAAEPDADQAALDADAAARFPLRRLGTPDDLASIAVFLGSDEANWVTGGIYTVDGGRSAF</sequence>
<keyword evidence="3" id="KW-1185">Reference proteome</keyword>
<reference evidence="2 3" key="1">
    <citation type="submission" date="2024-06" db="EMBL/GenBank/DDBJ databases">
        <title>The Natural Products Discovery Center: Release of the First 8490 Sequenced Strains for Exploring Actinobacteria Biosynthetic Diversity.</title>
        <authorList>
            <person name="Kalkreuter E."/>
            <person name="Kautsar S.A."/>
            <person name="Yang D."/>
            <person name="Bader C.D."/>
            <person name="Teijaro C.N."/>
            <person name="Fluegel L."/>
            <person name="Davis C.M."/>
            <person name="Simpson J.R."/>
            <person name="Lauterbach L."/>
            <person name="Steele A.D."/>
            <person name="Gui C."/>
            <person name="Meng S."/>
            <person name="Li G."/>
            <person name="Viehrig K."/>
            <person name="Ye F."/>
            <person name="Su P."/>
            <person name="Kiefer A.F."/>
            <person name="Nichols A."/>
            <person name="Cepeda A.J."/>
            <person name="Yan W."/>
            <person name="Fan B."/>
            <person name="Jiang Y."/>
            <person name="Adhikari A."/>
            <person name="Zheng C.-J."/>
            <person name="Schuster L."/>
            <person name="Cowan T.M."/>
            <person name="Smanski M.J."/>
            <person name="Chevrette M.G."/>
            <person name="De Carvalho L.P.S."/>
            <person name="Shen B."/>
        </authorList>
    </citation>
    <scope>NUCLEOTIDE SEQUENCE [LARGE SCALE GENOMIC DNA]</scope>
    <source>
        <strain evidence="2 3">NPDC019708</strain>
    </source>
</reference>
<dbReference type="RefSeq" id="WP_030520141.1">
    <property type="nucleotide sequence ID" value="NZ_JBEYBD010000001.1"/>
</dbReference>
<dbReference type="PROSITE" id="PS00061">
    <property type="entry name" value="ADH_SHORT"/>
    <property type="match status" value="1"/>
</dbReference>
<dbReference type="Pfam" id="PF13561">
    <property type="entry name" value="adh_short_C2"/>
    <property type="match status" value="1"/>
</dbReference>
<dbReference type="Proteomes" id="UP001550628">
    <property type="component" value="Unassembled WGS sequence"/>
</dbReference>
<dbReference type="Gene3D" id="3.40.50.720">
    <property type="entry name" value="NAD(P)-binding Rossmann-like Domain"/>
    <property type="match status" value="1"/>
</dbReference>
<organism evidence="2 3">
    <name type="scientific">Nocardia rhamnosiphila</name>
    <dbReference type="NCBI Taxonomy" id="426716"/>
    <lineage>
        <taxon>Bacteria</taxon>
        <taxon>Bacillati</taxon>
        <taxon>Actinomycetota</taxon>
        <taxon>Actinomycetes</taxon>
        <taxon>Mycobacteriales</taxon>
        <taxon>Nocardiaceae</taxon>
        <taxon>Nocardia</taxon>
    </lineage>
</organism>